<dbReference type="Gene3D" id="3.10.310.70">
    <property type="match status" value="1"/>
</dbReference>
<evidence type="ECO:0000313" key="2">
    <source>
        <dbReference type="EMBL" id="APW63296.1"/>
    </source>
</evidence>
<dbReference type="PANTHER" id="PTHR22642">
    <property type="entry name" value="IMIDAZOLONEPROPIONASE"/>
    <property type="match status" value="1"/>
</dbReference>
<dbReference type="EMBL" id="CP019082">
    <property type="protein sequence ID" value="APW63296.1"/>
    <property type="molecule type" value="Genomic_DNA"/>
</dbReference>
<gene>
    <name evidence="2" type="primary">nfdA_3</name>
    <name evidence="2" type="ORF">BSF38_04860</name>
</gene>
<keyword evidence="2" id="KW-0378">Hydrolase</keyword>
<dbReference type="InterPro" id="IPR013108">
    <property type="entry name" value="Amidohydro_3"/>
</dbReference>
<dbReference type="OrthoDB" id="9767366at2"/>
<dbReference type="PANTHER" id="PTHR22642:SF2">
    <property type="entry name" value="PROTEIN LONG AFTER FAR-RED 3"/>
    <property type="match status" value="1"/>
</dbReference>
<dbReference type="PROSITE" id="PS51257">
    <property type="entry name" value="PROKAR_LIPOPROTEIN"/>
    <property type="match status" value="1"/>
</dbReference>
<reference evidence="3" key="1">
    <citation type="submission" date="2016-12" db="EMBL/GenBank/DDBJ databases">
        <title>Comparative genomics of four Isosphaeraceae planctomycetes: a common pool of plasmids and glycoside hydrolase genes.</title>
        <authorList>
            <person name="Ivanova A."/>
        </authorList>
    </citation>
    <scope>NUCLEOTIDE SEQUENCE [LARGE SCALE GENOMIC DNA]</scope>
    <source>
        <strain evidence="3">PX4</strain>
    </source>
</reference>
<dbReference type="GO" id="GO:0016810">
    <property type="term" value="F:hydrolase activity, acting on carbon-nitrogen (but not peptide) bonds"/>
    <property type="evidence" value="ECO:0007669"/>
    <property type="project" value="InterPro"/>
</dbReference>
<keyword evidence="3" id="KW-1185">Reference proteome</keyword>
<dbReference type="Proteomes" id="UP000186309">
    <property type="component" value="Chromosome"/>
</dbReference>
<dbReference type="InterPro" id="IPR032466">
    <property type="entry name" value="Metal_Hydrolase"/>
</dbReference>
<dbReference type="SUPFAM" id="SSF51338">
    <property type="entry name" value="Composite domain of metallo-dependent hydrolases"/>
    <property type="match status" value="1"/>
</dbReference>
<dbReference type="InterPro" id="IPR011059">
    <property type="entry name" value="Metal-dep_hydrolase_composite"/>
</dbReference>
<protein>
    <submittedName>
        <fullName evidence="2">N-substituted formamide deformylase</fullName>
        <ecNumber evidence="2">3.5.1.91</ecNumber>
    </submittedName>
</protein>
<dbReference type="Pfam" id="PF07969">
    <property type="entry name" value="Amidohydro_3"/>
    <property type="match status" value="1"/>
</dbReference>
<dbReference type="SUPFAM" id="SSF51556">
    <property type="entry name" value="Metallo-dependent hydrolases"/>
    <property type="match status" value="1"/>
</dbReference>
<dbReference type="Gene3D" id="2.30.40.10">
    <property type="entry name" value="Urease, subunit C, domain 1"/>
    <property type="match status" value="1"/>
</dbReference>
<accession>A0A1U7CWL7</accession>
<organism evidence="2 3">
    <name type="scientific">Paludisphaera borealis</name>
    <dbReference type="NCBI Taxonomy" id="1387353"/>
    <lineage>
        <taxon>Bacteria</taxon>
        <taxon>Pseudomonadati</taxon>
        <taxon>Planctomycetota</taxon>
        <taxon>Planctomycetia</taxon>
        <taxon>Isosphaerales</taxon>
        <taxon>Isosphaeraceae</taxon>
        <taxon>Paludisphaera</taxon>
    </lineage>
</organism>
<evidence type="ECO:0000313" key="3">
    <source>
        <dbReference type="Proteomes" id="UP000186309"/>
    </source>
</evidence>
<dbReference type="CDD" id="cd01300">
    <property type="entry name" value="YtcJ_like"/>
    <property type="match status" value="1"/>
</dbReference>
<dbReference type="KEGG" id="pbor:BSF38_04860"/>
<dbReference type="RefSeq" id="WP_083713394.1">
    <property type="nucleotide sequence ID" value="NZ_CP019082.1"/>
</dbReference>
<evidence type="ECO:0000259" key="1">
    <source>
        <dbReference type="Pfam" id="PF07969"/>
    </source>
</evidence>
<dbReference type="Gene3D" id="3.20.20.140">
    <property type="entry name" value="Metal-dependent hydrolases"/>
    <property type="match status" value="1"/>
</dbReference>
<sequence>MTMSRALWWIAGLLSLFGGCRDAVGDEVADLILHHGKVVTVDRDFSVRQALAVKGGRLLRVGDDDDVLKLQGPGTVLVDLGGRMVLPGLIDSHTHPTDASMTEFDHPIPEMETIGDVLDYIRARAVALGPDKWVVVRQVFITRLKERRYPTREELDRVAPANPVLFATGPDASLNSAALKLSGIDKDFRPEGPGKVEIDPATGAPTGILRNLTRYVKATPSERAPSELDRDKRLVELFADYNSVGITAVIDRDADAQAVERYGRLHEAGALSIRMGVSHGVTNLGPIDEILAEIRRVAAHPLRRGGPMLRIVGVKLYLDGGMLTGSAFMREPWGVSKIYSIDDPTYKGVLFIPRERLVPMVRAAVESGLQFTAHSVGDGAVHALLDAYEEVDKQTPVGPTRPCITHSNFMSREAIEKASRLGVAVDVQPAWLYLDTPTLSAHFGNDRLRFFQPLRSLFAAGVVVGGGSDHMQKIGSLRSINPYNPFLGMWVAVSRRAKGYEGRLHPEEALTREQAIRLYTINNAKLLFLEDKIGSLEAGKRADFTVIDRDLLACPEAEIRATRVLSTYLDGKRIFDRSE</sequence>
<dbReference type="InterPro" id="IPR033932">
    <property type="entry name" value="YtcJ-like"/>
</dbReference>
<dbReference type="STRING" id="1387353.BSF38_04860"/>
<proteinExistence type="predicted"/>
<dbReference type="EC" id="3.5.1.91" evidence="2"/>
<name>A0A1U7CWL7_9BACT</name>
<dbReference type="AlphaFoldDB" id="A0A1U7CWL7"/>
<feature type="domain" description="Amidohydrolase 3" evidence="1">
    <location>
        <begin position="77"/>
        <end position="574"/>
    </location>
</feature>